<dbReference type="Proteomes" id="UP001177670">
    <property type="component" value="Unassembled WGS sequence"/>
</dbReference>
<evidence type="ECO:0000313" key="1">
    <source>
        <dbReference type="EMBL" id="KAK1116819.1"/>
    </source>
</evidence>
<protein>
    <submittedName>
        <fullName evidence="1">Uncharacterized protein</fullName>
    </submittedName>
</protein>
<name>A0AA40FD58_9HYME</name>
<dbReference type="InterPro" id="IPR043502">
    <property type="entry name" value="DNA/RNA_pol_sf"/>
</dbReference>
<organism evidence="1 2">
    <name type="scientific">Melipona bicolor</name>
    <dbReference type="NCBI Taxonomy" id="60889"/>
    <lineage>
        <taxon>Eukaryota</taxon>
        <taxon>Metazoa</taxon>
        <taxon>Ecdysozoa</taxon>
        <taxon>Arthropoda</taxon>
        <taxon>Hexapoda</taxon>
        <taxon>Insecta</taxon>
        <taxon>Pterygota</taxon>
        <taxon>Neoptera</taxon>
        <taxon>Endopterygota</taxon>
        <taxon>Hymenoptera</taxon>
        <taxon>Apocrita</taxon>
        <taxon>Aculeata</taxon>
        <taxon>Apoidea</taxon>
        <taxon>Anthophila</taxon>
        <taxon>Apidae</taxon>
        <taxon>Melipona</taxon>
    </lineage>
</organism>
<dbReference type="GO" id="GO:0071897">
    <property type="term" value="P:DNA biosynthetic process"/>
    <property type="evidence" value="ECO:0007669"/>
    <property type="project" value="UniProtKB-ARBA"/>
</dbReference>
<evidence type="ECO:0000313" key="2">
    <source>
        <dbReference type="Proteomes" id="UP001177670"/>
    </source>
</evidence>
<sequence>MSGYIKTYKDIFHLSGDELSQTTLVKHSIETIDNLPVSTENYRYSESHKKEVDKQTNEMSDKGIIEESLTVQFSLMGYTITKEASGT</sequence>
<dbReference type="SUPFAM" id="SSF56672">
    <property type="entry name" value="DNA/RNA polymerases"/>
    <property type="match status" value="1"/>
</dbReference>
<proteinExistence type="predicted"/>
<reference evidence="1" key="1">
    <citation type="submission" date="2021-10" db="EMBL/GenBank/DDBJ databases">
        <title>Melipona bicolor Genome sequencing and assembly.</title>
        <authorList>
            <person name="Araujo N.S."/>
            <person name="Arias M.C."/>
        </authorList>
    </citation>
    <scope>NUCLEOTIDE SEQUENCE</scope>
    <source>
        <strain evidence="1">USP_2M_L1-L4_2017</strain>
        <tissue evidence="1">Whole body</tissue>
    </source>
</reference>
<dbReference type="AlphaFoldDB" id="A0AA40FD58"/>
<keyword evidence="2" id="KW-1185">Reference proteome</keyword>
<gene>
    <name evidence="1" type="ORF">K0M31_018098</name>
</gene>
<accession>A0AA40FD58</accession>
<dbReference type="Gene3D" id="3.10.10.10">
    <property type="entry name" value="HIV Type 1 Reverse Transcriptase, subunit A, domain 1"/>
    <property type="match status" value="1"/>
</dbReference>
<dbReference type="EMBL" id="JAHYIQ010000062">
    <property type="protein sequence ID" value="KAK1116819.1"/>
    <property type="molecule type" value="Genomic_DNA"/>
</dbReference>
<comment type="caution">
    <text evidence="1">The sequence shown here is derived from an EMBL/GenBank/DDBJ whole genome shotgun (WGS) entry which is preliminary data.</text>
</comment>